<dbReference type="GO" id="GO:0004029">
    <property type="term" value="F:aldehyde dehydrogenase (NAD+) activity"/>
    <property type="evidence" value="ECO:0007669"/>
    <property type="project" value="TreeGrafter"/>
</dbReference>
<evidence type="ECO:0000313" key="3">
    <source>
        <dbReference type="EMBL" id="CAJ2503055.1"/>
    </source>
</evidence>
<dbReference type="Gene3D" id="3.40.50.720">
    <property type="entry name" value="NAD(P)-binding Rossmann-like Domain"/>
    <property type="match status" value="1"/>
</dbReference>
<proteinExistence type="predicted"/>
<feature type="domain" description="NAD-dependent epimerase/dehydratase" evidence="2">
    <location>
        <begin position="19"/>
        <end position="207"/>
    </location>
</feature>
<dbReference type="GO" id="GO:0005737">
    <property type="term" value="C:cytoplasm"/>
    <property type="evidence" value="ECO:0007669"/>
    <property type="project" value="TreeGrafter"/>
</dbReference>
<evidence type="ECO:0000313" key="4">
    <source>
        <dbReference type="Proteomes" id="UP001295740"/>
    </source>
</evidence>
<organism evidence="3 4">
    <name type="scientific">Anthostomella pinea</name>
    <dbReference type="NCBI Taxonomy" id="933095"/>
    <lineage>
        <taxon>Eukaryota</taxon>
        <taxon>Fungi</taxon>
        <taxon>Dikarya</taxon>
        <taxon>Ascomycota</taxon>
        <taxon>Pezizomycotina</taxon>
        <taxon>Sordariomycetes</taxon>
        <taxon>Xylariomycetidae</taxon>
        <taxon>Xylariales</taxon>
        <taxon>Xylariaceae</taxon>
        <taxon>Anthostomella</taxon>
    </lineage>
</organism>
<sequence>MTGATGHVESVGDKKLKSLGAQAVRGDLHVVDVLRREAAQADIVMHFADSFLDQSKPKEYAQAIRSDAAAVDALAEPLRGTDKTLLVTSSTLVVAPDNGKETNEDSPADPRGPLRRAHPLRSERHAVTWAEKGRQGHLCPSRTLRLRPRPQRCLGTCVLAGTLQGKQAKPSTSTTATGRVRPSMSTDDAARLYLLAARNANKGDVVNATGQTELTARQLANAFAAACYVPAVSIAEE</sequence>
<feature type="region of interest" description="Disordered" evidence="1">
    <location>
        <begin position="95"/>
        <end position="121"/>
    </location>
</feature>
<keyword evidence="4" id="KW-1185">Reference proteome</keyword>
<dbReference type="SUPFAM" id="SSF51735">
    <property type="entry name" value="NAD(P)-binding Rossmann-fold domains"/>
    <property type="match status" value="1"/>
</dbReference>
<dbReference type="PANTHER" id="PTHR48079:SF5">
    <property type="entry name" value="DEPENDENT EPIMERASE_DEHYDRATASE, PUTATIVE (AFU_ORTHOLOGUE AFUA_7G00180)-RELATED"/>
    <property type="match status" value="1"/>
</dbReference>
<dbReference type="InterPro" id="IPR001509">
    <property type="entry name" value="Epimerase_deHydtase"/>
</dbReference>
<dbReference type="InterPro" id="IPR051783">
    <property type="entry name" value="NAD(P)-dependent_oxidoreduct"/>
</dbReference>
<reference evidence="3" key="1">
    <citation type="submission" date="2023-10" db="EMBL/GenBank/DDBJ databases">
        <authorList>
            <person name="Hackl T."/>
        </authorList>
    </citation>
    <scope>NUCLEOTIDE SEQUENCE</scope>
</reference>
<comment type="caution">
    <text evidence="3">The sequence shown here is derived from an EMBL/GenBank/DDBJ whole genome shotgun (WGS) entry which is preliminary data.</text>
</comment>
<evidence type="ECO:0000256" key="1">
    <source>
        <dbReference type="SAM" id="MobiDB-lite"/>
    </source>
</evidence>
<accession>A0AAI8VDU9</accession>
<name>A0AAI8VDU9_9PEZI</name>
<dbReference type="Pfam" id="PF01370">
    <property type="entry name" value="Epimerase"/>
    <property type="match status" value="1"/>
</dbReference>
<dbReference type="EMBL" id="CAUWAG010000004">
    <property type="protein sequence ID" value="CAJ2503055.1"/>
    <property type="molecule type" value="Genomic_DNA"/>
</dbReference>
<protein>
    <submittedName>
        <fullName evidence="3">Uu.00g104490.m01.CDS01</fullName>
    </submittedName>
</protein>
<evidence type="ECO:0000259" key="2">
    <source>
        <dbReference type="Pfam" id="PF01370"/>
    </source>
</evidence>
<dbReference type="InterPro" id="IPR036291">
    <property type="entry name" value="NAD(P)-bd_dom_sf"/>
</dbReference>
<dbReference type="PANTHER" id="PTHR48079">
    <property type="entry name" value="PROTEIN YEEZ"/>
    <property type="match status" value="1"/>
</dbReference>
<dbReference type="AlphaFoldDB" id="A0AAI8VDU9"/>
<gene>
    <name evidence="3" type="ORF">KHLLAP_LOCUS3523</name>
</gene>
<dbReference type="Proteomes" id="UP001295740">
    <property type="component" value="Unassembled WGS sequence"/>
</dbReference>